<evidence type="ECO:0000256" key="7">
    <source>
        <dbReference type="HAMAP-Rule" id="MF_03006"/>
    </source>
</evidence>
<evidence type="ECO:0000313" key="12">
    <source>
        <dbReference type="Proteomes" id="UP000887561"/>
    </source>
</evidence>
<evidence type="ECO:0000313" key="13">
    <source>
        <dbReference type="WBParaSite" id="scaffold4344_cov201.g7989"/>
    </source>
</evidence>
<dbReference type="SMART" id="SM00360">
    <property type="entry name" value="RRM"/>
    <property type="match status" value="1"/>
</dbReference>
<comment type="subcellular location">
    <subcellularLocation>
        <location evidence="7">Cytoplasm</location>
    </subcellularLocation>
    <subcellularLocation>
        <location evidence="1">Nucleus</location>
    </subcellularLocation>
</comment>
<protein>
    <recommendedName>
        <fullName evidence="7">Eukaryotic translation initiation factor 3 subunit G</fullName>
        <shortName evidence="7">eIF3g</shortName>
    </recommendedName>
    <alternativeName>
        <fullName evidence="7">Eukaryotic translation initiation factor 3 RNA-binding subunit</fullName>
        <shortName evidence="7">eIF-3 RNA-binding subunit</shortName>
    </alternativeName>
    <alternativeName>
        <fullName evidence="7">Eukaryotic translation initiation factor 3 subunit 4</fullName>
    </alternativeName>
</protein>
<feature type="compositionally biased region" description="Polar residues" evidence="9">
    <location>
        <begin position="27"/>
        <end position="37"/>
    </location>
</feature>
<comment type="function">
    <text evidence="7">RNA-binding component of the eukaryotic translation initiation factor 3 (eIF-3) complex, which is involved in protein synthesis of a specialized repertoire of mRNAs and, together with other initiation factors, stimulates binding of mRNA and methionyl-tRNAi to the 40S ribosome. The eIF-3 complex specifically targets and initiates translation of a subset of mRNAs involved in cell proliferation. This subunit can bind 18S rRNA.</text>
</comment>
<keyword evidence="2 7" id="KW-0963">Cytoplasm</keyword>
<name>A0A915MKV3_MELJA</name>
<dbReference type="Pfam" id="PF00076">
    <property type="entry name" value="RRM_1"/>
    <property type="match status" value="1"/>
</dbReference>
<dbReference type="CDD" id="cd12933">
    <property type="entry name" value="eIF3G"/>
    <property type="match status" value="1"/>
</dbReference>
<dbReference type="AlphaFoldDB" id="A0A915MKV3"/>
<evidence type="ECO:0000256" key="5">
    <source>
        <dbReference type="ARBA" id="ARBA00022917"/>
    </source>
</evidence>
<dbReference type="CDD" id="cd00024">
    <property type="entry name" value="CD_CSD"/>
    <property type="match status" value="1"/>
</dbReference>
<dbReference type="InterPro" id="IPR034240">
    <property type="entry name" value="eIF3G_RRM"/>
</dbReference>
<dbReference type="InterPro" id="IPR000953">
    <property type="entry name" value="Chromo/chromo_shadow_dom"/>
</dbReference>
<comment type="subunit">
    <text evidence="7">Component of the eukaryotic translation initiation factor 3 (eIF-3) complex.</text>
</comment>
<dbReference type="Gene3D" id="2.40.50.40">
    <property type="match status" value="1"/>
</dbReference>
<proteinExistence type="inferred from homology"/>
<evidence type="ECO:0000256" key="2">
    <source>
        <dbReference type="ARBA" id="ARBA00022490"/>
    </source>
</evidence>
<keyword evidence="6" id="KW-0539">Nucleus</keyword>
<evidence type="ECO:0000259" key="10">
    <source>
        <dbReference type="PROSITE" id="PS50013"/>
    </source>
</evidence>
<organism evidence="12 13">
    <name type="scientific">Meloidogyne javanica</name>
    <name type="common">Root-knot nematode worm</name>
    <dbReference type="NCBI Taxonomy" id="6303"/>
    <lineage>
        <taxon>Eukaryota</taxon>
        <taxon>Metazoa</taxon>
        <taxon>Ecdysozoa</taxon>
        <taxon>Nematoda</taxon>
        <taxon>Chromadorea</taxon>
        <taxon>Rhabditida</taxon>
        <taxon>Tylenchina</taxon>
        <taxon>Tylenchomorpha</taxon>
        <taxon>Tylenchoidea</taxon>
        <taxon>Meloidogynidae</taxon>
        <taxon>Meloidogyninae</taxon>
        <taxon>Meloidogyne</taxon>
        <taxon>Meloidogyne incognita group</taxon>
    </lineage>
</organism>
<evidence type="ECO:0000256" key="4">
    <source>
        <dbReference type="ARBA" id="ARBA00022884"/>
    </source>
</evidence>
<dbReference type="GO" id="GO:0016282">
    <property type="term" value="C:eukaryotic 43S preinitiation complex"/>
    <property type="evidence" value="ECO:0007669"/>
    <property type="project" value="UniProtKB-UniRule"/>
</dbReference>
<dbReference type="Gene3D" id="3.30.70.330">
    <property type="match status" value="1"/>
</dbReference>
<evidence type="ECO:0000256" key="6">
    <source>
        <dbReference type="ARBA" id="ARBA00023242"/>
    </source>
</evidence>
<dbReference type="SUPFAM" id="SSF54928">
    <property type="entry name" value="RNA-binding domain, RBD"/>
    <property type="match status" value="1"/>
</dbReference>
<dbReference type="InterPro" id="IPR035979">
    <property type="entry name" value="RBD_domain_sf"/>
</dbReference>
<evidence type="ECO:0000256" key="3">
    <source>
        <dbReference type="ARBA" id="ARBA00022540"/>
    </source>
</evidence>
<dbReference type="PANTHER" id="PTHR10352">
    <property type="entry name" value="EUKARYOTIC TRANSLATION INITIATION FACTOR 3 SUBUNIT G"/>
    <property type="match status" value="1"/>
</dbReference>
<dbReference type="SMART" id="SM00298">
    <property type="entry name" value="CHROMO"/>
    <property type="match status" value="1"/>
</dbReference>
<feature type="compositionally biased region" description="Low complexity" evidence="9">
    <location>
        <begin position="13"/>
        <end position="26"/>
    </location>
</feature>
<dbReference type="InterPro" id="IPR023780">
    <property type="entry name" value="Chromo_domain"/>
</dbReference>
<dbReference type="InterPro" id="IPR012677">
    <property type="entry name" value="Nucleotide-bd_a/b_plait_sf"/>
</dbReference>
<dbReference type="WBParaSite" id="scaffold4344_cov201.g7989">
    <property type="protein sequence ID" value="scaffold4344_cov201.g7989"/>
    <property type="gene ID" value="scaffold4344_cov201.g7989"/>
</dbReference>
<keyword evidence="5 7" id="KW-0648">Protein biosynthesis</keyword>
<dbReference type="InterPro" id="IPR000504">
    <property type="entry name" value="RRM_dom"/>
</dbReference>
<dbReference type="PROSITE" id="PS50013">
    <property type="entry name" value="CHROMO_2"/>
    <property type="match status" value="1"/>
</dbReference>
<dbReference type="CDD" id="cd12408">
    <property type="entry name" value="RRM_eIF3G_like"/>
    <property type="match status" value="1"/>
</dbReference>
<dbReference type="InterPro" id="IPR024675">
    <property type="entry name" value="eIF3g_N"/>
</dbReference>
<dbReference type="GO" id="GO:0003723">
    <property type="term" value="F:RNA binding"/>
    <property type="evidence" value="ECO:0007669"/>
    <property type="project" value="UniProtKB-UniRule"/>
</dbReference>
<evidence type="ECO:0000256" key="1">
    <source>
        <dbReference type="ARBA" id="ARBA00004123"/>
    </source>
</evidence>
<dbReference type="InterPro" id="IPR016197">
    <property type="entry name" value="Chromo-like_dom_sf"/>
</dbReference>
<keyword evidence="12" id="KW-1185">Reference proteome</keyword>
<evidence type="ECO:0000256" key="8">
    <source>
        <dbReference type="PROSITE-ProRule" id="PRU00176"/>
    </source>
</evidence>
<dbReference type="Proteomes" id="UP000887561">
    <property type="component" value="Unplaced"/>
</dbReference>
<feature type="domain" description="Chromo" evidence="10">
    <location>
        <begin position="62"/>
        <end position="121"/>
    </location>
</feature>
<evidence type="ECO:0000256" key="9">
    <source>
        <dbReference type="SAM" id="MobiDB-lite"/>
    </source>
</evidence>
<sequence length="523" mass="59306">MKNFACFNGYDLSSSDSDTSTPSAATQDESMPCSSNRIDSDKEDQQLPQQNVNGGGRVDEVFVVEKILAKKIIDGIIFYKIKWKDYDRPEDDTWEEIDNCHCVDLIKEYEDSHKNDKVQIISTKPQRKETRGRKRKFRKSMTNVIAKKQNVDHTPRQIPFVEKEDYFLNGKGMVVDTILGFSRLPDNGKMMALVCYLDGQIEYIPVDLLRKNESGKEVYSFVEVFGVIGKKIRLGEALCSPSKLLNSSISEINSWVDAVDQEHSLRETRRTEIMKDGLKIVTDFIENEVNGTKKMSKVVTTYKVITKKVPRVVAERKKWKKFGQSKDDGPGPHINTTYVAVEVELQFLHNKFGETDDLLMDEKGQATKGMHCRLCKSDEHWSTHCPYKEHFKGNEDSDLADKSAATRIGGGPSQLPRGTYIPPSLRNVGSGAAIGVSERHSDETTVRITNLPEDSDTLEDDLRGMFSKAGKILRSYVARDKIHNKPKGFAFITFAQRNEAENAIQNFNGAKFEHLILKVEWTK</sequence>
<dbReference type="GO" id="GO:0005852">
    <property type="term" value="C:eukaryotic translation initiation factor 3 complex"/>
    <property type="evidence" value="ECO:0007669"/>
    <property type="project" value="UniProtKB-UniRule"/>
</dbReference>
<dbReference type="GO" id="GO:0033290">
    <property type="term" value="C:eukaryotic 48S preinitiation complex"/>
    <property type="evidence" value="ECO:0007669"/>
    <property type="project" value="UniProtKB-UniRule"/>
</dbReference>
<dbReference type="SUPFAM" id="SSF54160">
    <property type="entry name" value="Chromo domain-like"/>
    <property type="match status" value="1"/>
</dbReference>
<feature type="region of interest" description="Disordered" evidence="9">
    <location>
        <begin position="403"/>
        <end position="422"/>
    </location>
</feature>
<keyword evidence="3 7" id="KW-0396">Initiation factor</keyword>
<dbReference type="PROSITE" id="PS50102">
    <property type="entry name" value="RRM"/>
    <property type="match status" value="1"/>
</dbReference>
<dbReference type="HAMAP" id="MF_03006">
    <property type="entry name" value="eIF3g"/>
    <property type="match status" value="1"/>
</dbReference>
<dbReference type="GO" id="GO:0001732">
    <property type="term" value="P:formation of cytoplasmic translation initiation complex"/>
    <property type="evidence" value="ECO:0007669"/>
    <property type="project" value="UniProtKB-UniRule"/>
</dbReference>
<comment type="similarity">
    <text evidence="7">Belongs to the eIF-3 subunit G family.</text>
</comment>
<keyword evidence="4 8" id="KW-0694">RNA-binding</keyword>
<dbReference type="Pfam" id="PF12353">
    <property type="entry name" value="eIF3g"/>
    <property type="match status" value="1"/>
</dbReference>
<accession>A0A915MKV3</accession>
<feature type="region of interest" description="Disordered" evidence="9">
    <location>
        <begin position="1"/>
        <end position="54"/>
    </location>
</feature>
<feature type="domain" description="RRM" evidence="11">
    <location>
        <begin position="444"/>
        <end position="523"/>
    </location>
</feature>
<reference evidence="13" key="1">
    <citation type="submission" date="2022-11" db="UniProtKB">
        <authorList>
            <consortium name="WormBaseParasite"/>
        </authorList>
    </citation>
    <scope>IDENTIFICATION</scope>
</reference>
<dbReference type="GO" id="GO:0003743">
    <property type="term" value="F:translation initiation factor activity"/>
    <property type="evidence" value="ECO:0007669"/>
    <property type="project" value="UniProtKB-UniRule"/>
</dbReference>
<dbReference type="Pfam" id="PF00385">
    <property type="entry name" value="Chromo"/>
    <property type="match status" value="1"/>
</dbReference>
<evidence type="ECO:0000259" key="11">
    <source>
        <dbReference type="PROSITE" id="PS50102"/>
    </source>
</evidence>
<dbReference type="PROSITE" id="PS00598">
    <property type="entry name" value="CHROMO_1"/>
    <property type="match status" value="1"/>
</dbReference>
<dbReference type="InterPro" id="IPR017334">
    <property type="entry name" value="eIF3_g"/>
</dbReference>
<dbReference type="GO" id="GO:0005634">
    <property type="term" value="C:nucleus"/>
    <property type="evidence" value="ECO:0007669"/>
    <property type="project" value="UniProtKB-SubCell"/>
</dbReference>
<dbReference type="InterPro" id="IPR023779">
    <property type="entry name" value="Chromodomain_CS"/>
</dbReference>